<keyword evidence="5" id="KW-0560">Oxidoreductase</keyword>
<evidence type="ECO:0000259" key="6">
    <source>
        <dbReference type="Pfam" id="PF00107"/>
    </source>
</evidence>
<keyword evidence="3" id="KW-0479">Metal-binding</keyword>
<keyword evidence="4" id="KW-0862">Zinc</keyword>
<evidence type="ECO:0000256" key="1">
    <source>
        <dbReference type="ARBA" id="ARBA00001947"/>
    </source>
</evidence>
<dbReference type="Gene3D" id="3.40.50.720">
    <property type="entry name" value="NAD(P)-binding Rossmann-like Domain"/>
    <property type="match status" value="1"/>
</dbReference>
<dbReference type="SUPFAM" id="SSF50129">
    <property type="entry name" value="GroES-like"/>
    <property type="match status" value="1"/>
</dbReference>
<dbReference type="PANTHER" id="PTHR43350">
    <property type="entry name" value="NAD-DEPENDENT ALCOHOL DEHYDROGENASE"/>
    <property type="match status" value="1"/>
</dbReference>
<dbReference type="SUPFAM" id="SSF51735">
    <property type="entry name" value="NAD(P)-binding Rossmann-fold domains"/>
    <property type="match status" value="1"/>
</dbReference>
<comment type="cofactor">
    <cofactor evidence="1">
        <name>Zn(2+)</name>
        <dbReference type="ChEBI" id="CHEBI:29105"/>
    </cofactor>
</comment>
<organism evidence="8 9">
    <name type="scientific">Chloracidobacterium validum</name>
    <dbReference type="NCBI Taxonomy" id="2821543"/>
    <lineage>
        <taxon>Bacteria</taxon>
        <taxon>Pseudomonadati</taxon>
        <taxon>Acidobacteriota</taxon>
        <taxon>Terriglobia</taxon>
        <taxon>Terriglobales</taxon>
        <taxon>Acidobacteriaceae</taxon>
        <taxon>Chloracidobacterium</taxon>
    </lineage>
</organism>
<evidence type="ECO:0000256" key="3">
    <source>
        <dbReference type="ARBA" id="ARBA00022723"/>
    </source>
</evidence>
<proteinExistence type="inferred from homology"/>
<dbReference type="InterPro" id="IPR013154">
    <property type="entry name" value="ADH-like_N"/>
</dbReference>
<gene>
    <name evidence="8" type="ORF">J8C06_00210</name>
</gene>
<name>A0ABX8BAD3_9BACT</name>
<dbReference type="CDD" id="cd08242">
    <property type="entry name" value="MDR_like"/>
    <property type="match status" value="1"/>
</dbReference>
<evidence type="ECO:0000259" key="7">
    <source>
        <dbReference type="Pfam" id="PF08240"/>
    </source>
</evidence>
<dbReference type="PANTHER" id="PTHR43350:SF2">
    <property type="entry name" value="GROES-LIKE ZINC-BINDING ALCOHOL DEHYDROGENASE FAMILY PROTEIN"/>
    <property type="match status" value="1"/>
</dbReference>
<dbReference type="Pfam" id="PF00107">
    <property type="entry name" value="ADH_zinc_N"/>
    <property type="match status" value="1"/>
</dbReference>
<protein>
    <submittedName>
        <fullName evidence="8">Alcohol dehydrogenase catalytic domain-containing protein</fullName>
    </submittedName>
</protein>
<evidence type="ECO:0000256" key="5">
    <source>
        <dbReference type="ARBA" id="ARBA00023002"/>
    </source>
</evidence>
<evidence type="ECO:0000256" key="2">
    <source>
        <dbReference type="ARBA" id="ARBA00008072"/>
    </source>
</evidence>
<evidence type="ECO:0000313" key="8">
    <source>
        <dbReference type="EMBL" id="QUW03893.1"/>
    </source>
</evidence>
<dbReference type="Gene3D" id="3.90.180.10">
    <property type="entry name" value="Medium-chain alcohol dehydrogenases, catalytic domain"/>
    <property type="match status" value="1"/>
</dbReference>
<dbReference type="EMBL" id="CP072648">
    <property type="protein sequence ID" value="QUW03893.1"/>
    <property type="molecule type" value="Genomic_DNA"/>
</dbReference>
<feature type="domain" description="Alcohol dehydrogenase-like C-terminal" evidence="6">
    <location>
        <begin position="165"/>
        <end position="278"/>
    </location>
</feature>
<feature type="domain" description="Alcohol dehydrogenase-like N-terminal" evidence="7">
    <location>
        <begin position="22"/>
        <end position="126"/>
    </location>
</feature>
<evidence type="ECO:0000256" key="4">
    <source>
        <dbReference type="ARBA" id="ARBA00022833"/>
    </source>
</evidence>
<keyword evidence="9" id="KW-1185">Reference proteome</keyword>
<accession>A0ABX8BAD3</accession>
<dbReference type="InterPro" id="IPR013149">
    <property type="entry name" value="ADH-like_C"/>
</dbReference>
<sequence>MRALRLTDGVLQVADVPCPSAADEALVRVEYAGICATDAAILNGYANFSGTLGHEFVGVVETAPDAGWVGRRVVADINVGCGACCACAAGNARHCPRRTVLGIRDRDGAFAEFVTVPAANLYAVPESISPLAAVFTEPLAAACRILEQVAIPPGSLIGVLGDGKLGQLIAQVLRAHGLSVRLVGRHAGKLRIAEKLGLQVQTADALKTATHRFDVVVEATGRADGFADALRLVRPQGTVVLKTTGREAWPLPSAAVVVPEVTLIGSRCGNMAAALQLLAEQKVNPLVLIEAVYDLADGLRAVEHARRPGALKVLLRMASAAVSED</sequence>
<dbReference type="InterPro" id="IPR036291">
    <property type="entry name" value="NAD(P)-bd_dom_sf"/>
</dbReference>
<dbReference type="InterPro" id="IPR011032">
    <property type="entry name" value="GroES-like_sf"/>
</dbReference>
<dbReference type="Proteomes" id="UP000676506">
    <property type="component" value="Chromosome 1"/>
</dbReference>
<comment type="similarity">
    <text evidence="2">Belongs to the zinc-containing alcohol dehydrogenase family.</text>
</comment>
<dbReference type="Pfam" id="PF08240">
    <property type="entry name" value="ADH_N"/>
    <property type="match status" value="1"/>
</dbReference>
<reference evidence="8 9" key="1">
    <citation type="submission" date="2021-03" db="EMBL/GenBank/DDBJ databases">
        <title>Genomic and phenotypic characterization of Chloracidobacterium isolates provides evidence for multiple species.</title>
        <authorList>
            <person name="Saini M.K."/>
            <person name="Costas A.M.G."/>
            <person name="Tank M."/>
            <person name="Bryant D.A."/>
        </authorList>
    </citation>
    <scope>NUCLEOTIDE SEQUENCE [LARGE SCALE GENOMIC DNA]</scope>
    <source>
        <strain evidence="8 9">BV2-C</strain>
    </source>
</reference>
<evidence type="ECO:0000313" key="9">
    <source>
        <dbReference type="Proteomes" id="UP000676506"/>
    </source>
</evidence>